<dbReference type="InterPro" id="IPR018309">
    <property type="entry name" value="Tscrpt_reg_PadR_C"/>
</dbReference>
<evidence type="ECO:0000259" key="2">
    <source>
        <dbReference type="Pfam" id="PF03551"/>
    </source>
</evidence>
<evidence type="ECO:0000313" key="5">
    <source>
        <dbReference type="Proteomes" id="UP001596002"/>
    </source>
</evidence>
<keyword evidence="5" id="KW-1185">Reference proteome</keyword>
<gene>
    <name evidence="4" type="ORF">ACFO8Q_13505</name>
</gene>
<reference evidence="5" key="1">
    <citation type="journal article" date="2019" name="Int. J. Syst. Evol. Microbiol.">
        <title>The Global Catalogue of Microorganisms (GCM) 10K type strain sequencing project: providing services to taxonomists for standard genome sequencing and annotation.</title>
        <authorList>
            <consortium name="The Broad Institute Genomics Platform"/>
            <consortium name="The Broad Institute Genome Sequencing Center for Infectious Disease"/>
            <person name="Wu L."/>
            <person name="Ma J."/>
        </authorList>
    </citation>
    <scope>NUCLEOTIDE SEQUENCE [LARGE SCALE GENOMIC DNA]</scope>
    <source>
        <strain evidence="5">WYCCWR 12678</strain>
    </source>
</reference>
<dbReference type="InterPro" id="IPR036388">
    <property type="entry name" value="WH-like_DNA-bd_sf"/>
</dbReference>
<dbReference type="InterPro" id="IPR005149">
    <property type="entry name" value="Tscrpt_reg_PadR_N"/>
</dbReference>
<evidence type="ECO:0000313" key="4">
    <source>
        <dbReference type="EMBL" id="MFC4768365.1"/>
    </source>
</evidence>
<dbReference type="Gene3D" id="1.10.10.10">
    <property type="entry name" value="Winged helix-like DNA-binding domain superfamily/Winged helix DNA-binding domain"/>
    <property type="match status" value="1"/>
</dbReference>
<dbReference type="Proteomes" id="UP001596002">
    <property type="component" value="Unassembled WGS sequence"/>
</dbReference>
<dbReference type="RefSeq" id="WP_380026316.1">
    <property type="nucleotide sequence ID" value="NZ_JBHSHC010000099.1"/>
</dbReference>
<dbReference type="InterPro" id="IPR036390">
    <property type="entry name" value="WH_DNA-bd_sf"/>
</dbReference>
<name>A0ABV9Q6V8_9BACL</name>
<dbReference type="EMBL" id="JBHSHC010000099">
    <property type="protein sequence ID" value="MFC4768365.1"/>
    <property type="molecule type" value="Genomic_DNA"/>
</dbReference>
<dbReference type="Pfam" id="PF03551">
    <property type="entry name" value="PadR"/>
    <property type="match status" value="1"/>
</dbReference>
<feature type="coiled-coil region" evidence="1">
    <location>
        <begin position="119"/>
        <end position="146"/>
    </location>
</feature>
<evidence type="ECO:0000256" key="1">
    <source>
        <dbReference type="SAM" id="Coils"/>
    </source>
</evidence>
<comment type="caution">
    <text evidence="4">The sequence shown here is derived from an EMBL/GenBank/DDBJ whole genome shotgun (WGS) entry which is preliminary data.</text>
</comment>
<keyword evidence="1" id="KW-0175">Coiled coil</keyword>
<proteinExistence type="predicted"/>
<dbReference type="PANTHER" id="PTHR43252">
    <property type="entry name" value="TRANSCRIPTIONAL REGULATOR YQJI"/>
    <property type="match status" value="1"/>
</dbReference>
<feature type="domain" description="Transcription regulator PadR N-terminal" evidence="2">
    <location>
        <begin position="11"/>
        <end position="83"/>
    </location>
</feature>
<dbReference type="SUPFAM" id="SSF46785">
    <property type="entry name" value="Winged helix' DNA-binding domain"/>
    <property type="match status" value="1"/>
</dbReference>
<feature type="domain" description="Transcription regulator PadR C-terminal" evidence="3">
    <location>
        <begin position="96"/>
        <end position="179"/>
    </location>
</feature>
<accession>A0ABV9Q6V8</accession>
<sequence length="188" mass="22017">MPRENKSRYAVLGMLSLEPMSGYDIKKKIHRGIGEFWSESFAQIYPILKQLVEEGYAVCQIEDQEGKPDRKVYSITEAGRDELMKWLSEPVTYYPLRIELLLKLFFAHNASPDVSIHHVEQFQKRMQDVLEEYKNVEERMVSAMKSRGNWLRYRLMTLRYGIYSVEAALKWCEETLQELNGIKSGKGV</sequence>
<dbReference type="Gene3D" id="6.10.140.190">
    <property type="match status" value="1"/>
</dbReference>
<protein>
    <submittedName>
        <fullName evidence="4">PadR family transcriptional regulator</fullName>
    </submittedName>
</protein>
<organism evidence="4 5">
    <name type="scientific">Effusibacillus consociatus</name>
    <dbReference type="NCBI Taxonomy" id="1117041"/>
    <lineage>
        <taxon>Bacteria</taxon>
        <taxon>Bacillati</taxon>
        <taxon>Bacillota</taxon>
        <taxon>Bacilli</taxon>
        <taxon>Bacillales</taxon>
        <taxon>Alicyclobacillaceae</taxon>
        <taxon>Effusibacillus</taxon>
    </lineage>
</organism>
<evidence type="ECO:0000259" key="3">
    <source>
        <dbReference type="Pfam" id="PF10400"/>
    </source>
</evidence>
<dbReference type="PANTHER" id="PTHR43252:SF6">
    <property type="entry name" value="NEGATIVE TRANSCRIPTION REGULATOR PADR"/>
    <property type="match status" value="1"/>
</dbReference>
<dbReference type="Pfam" id="PF10400">
    <property type="entry name" value="Vir_act_alpha_C"/>
    <property type="match status" value="1"/>
</dbReference>